<dbReference type="GO" id="GO:0016746">
    <property type="term" value="F:acyltransferase activity"/>
    <property type="evidence" value="ECO:0007669"/>
    <property type="project" value="UniProtKB-KW"/>
</dbReference>
<dbReference type="InterPro" id="IPR016181">
    <property type="entry name" value="Acyl_CoA_acyltransferase"/>
</dbReference>
<dbReference type="Gene3D" id="3.30.1050.10">
    <property type="entry name" value="SCP2 sterol-binding domain"/>
    <property type="match status" value="1"/>
</dbReference>
<dbReference type="PROSITE" id="PS51186">
    <property type="entry name" value="GNAT"/>
    <property type="match status" value="1"/>
</dbReference>
<dbReference type="InterPro" id="IPR036527">
    <property type="entry name" value="SCP2_sterol-bd_dom_sf"/>
</dbReference>
<reference evidence="3" key="1">
    <citation type="submission" date="2023-12" db="EMBL/GenBank/DDBJ databases">
        <title>Novel species in genus Nocardioides.</title>
        <authorList>
            <person name="Zhou H."/>
        </authorList>
    </citation>
    <scope>NUCLEOTIDE SEQUENCE [LARGE SCALE GENOMIC DNA]</scope>
    <source>
        <strain evidence="3">HM61</strain>
    </source>
</reference>
<dbReference type="RefSeq" id="WP_322936407.1">
    <property type="nucleotide sequence ID" value="NZ_CP141059.1"/>
</dbReference>
<dbReference type="InterPro" id="IPR051554">
    <property type="entry name" value="Acetyltransferase_Eis"/>
</dbReference>
<dbReference type="EC" id="2.3.1.-" evidence="2"/>
<name>A0ABZ0ZLF6_9ACTN</name>
<dbReference type="PANTHER" id="PTHR37817">
    <property type="entry name" value="N-ACETYLTRANSFERASE EIS"/>
    <property type="match status" value="1"/>
</dbReference>
<dbReference type="Gene3D" id="3.40.630.30">
    <property type="match status" value="2"/>
</dbReference>
<gene>
    <name evidence="2" type="ORF">SHK19_12495</name>
</gene>
<keyword evidence="2" id="KW-0012">Acyltransferase</keyword>
<accession>A0ABZ0ZLF6</accession>
<protein>
    <submittedName>
        <fullName evidence="2">GNAT family N-acetyltransferase</fullName>
        <ecNumber evidence="2">2.3.1.-</ecNumber>
    </submittedName>
</protein>
<dbReference type="Pfam" id="PF13527">
    <property type="entry name" value="Acetyltransf_9"/>
    <property type="match status" value="1"/>
</dbReference>
<dbReference type="InterPro" id="IPR041380">
    <property type="entry name" value="Acetyltransf_17"/>
</dbReference>
<proteinExistence type="predicted"/>
<keyword evidence="3" id="KW-1185">Reference proteome</keyword>
<dbReference type="SUPFAM" id="SSF55718">
    <property type="entry name" value="SCP-like"/>
    <property type="match status" value="1"/>
</dbReference>
<dbReference type="InterPro" id="IPR000182">
    <property type="entry name" value="GNAT_dom"/>
</dbReference>
<organism evidence="2 3">
    <name type="scientific">Nocardioides bizhenqiangii</name>
    <dbReference type="NCBI Taxonomy" id="3095076"/>
    <lineage>
        <taxon>Bacteria</taxon>
        <taxon>Bacillati</taxon>
        <taxon>Actinomycetota</taxon>
        <taxon>Actinomycetes</taxon>
        <taxon>Propionibacteriales</taxon>
        <taxon>Nocardioidaceae</taxon>
        <taxon>Nocardioides</taxon>
    </lineage>
</organism>
<evidence type="ECO:0000313" key="2">
    <source>
        <dbReference type="EMBL" id="WQQ24786.1"/>
    </source>
</evidence>
<sequence length="405" mass="43612">MSEAHRSDPVVRPVTADDFEQTLALGLEAFGDLPEGMTRPTAEGFPGPGRHSWGAFEGGRLLGRAVGREYHSWWHGAEIPTCGVAGVTVAAEERGAGLLDAIFRPLLAEAMERGEVLSTLYPTAPGVYRRFGYELVGALETVELPTAELQGVRPPIGVRTRRGTLEDVPAIRDLYTAWAQEQNGPLTRRGVSFTATDQELLDDATVLTVAADEADRVVGYLMWTRGRGYGREGRLTVEDTVAVTVDAHRALWRMVATFAPVTPGVRLTTSGADLLRAILPSASWQVVEARPYMLRLLDVEAAFSLLRAGALRGEVAFEVAGDEYCGTDGAYVVRVSPAGVACQRVDLASSPERPVFTPGGLALAWSGVQTCANLRMAGLLKGGAGSDVLLDRLLRGRPVHIRDYF</sequence>
<dbReference type="Proteomes" id="UP001327225">
    <property type="component" value="Chromosome"/>
</dbReference>
<dbReference type="Pfam" id="PF17668">
    <property type="entry name" value="Acetyltransf_17"/>
    <property type="match status" value="1"/>
</dbReference>
<dbReference type="EMBL" id="CP141059">
    <property type="protein sequence ID" value="WQQ24786.1"/>
    <property type="molecule type" value="Genomic_DNA"/>
</dbReference>
<dbReference type="SUPFAM" id="SSF55729">
    <property type="entry name" value="Acyl-CoA N-acyltransferases (Nat)"/>
    <property type="match status" value="1"/>
</dbReference>
<evidence type="ECO:0000313" key="3">
    <source>
        <dbReference type="Proteomes" id="UP001327225"/>
    </source>
</evidence>
<feature type="domain" description="N-acetyltransferase" evidence="1">
    <location>
        <begin position="9"/>
        <end position="159"/>
    </location>
</feature>
<dbReference type="PANTHER" id="PTHR37817:SF1">
    <property type="entry name" value="N-ACETYLTRANSFERASE EIS"/>
    <property type="match status" value="1"/>
</dbReference>
<evidence type="ECO:0000259" key="1">
    <source>
        <dbReference type="PROSITE" id="PS51186"/>
    </source>
</evidence>
<keyword evidence="2" id="KW-0808">Transferase</keyword>